<dbReference type="InterPro" id="IPR011990">
    <property type="entry name" value="TPR-like_helical_dom_sf"/>
</dbReference>
<dbReference type="InParanoid" id="A2DDN3"/>
<dbReference type="SMART" id="SM00220">
    <property type="entry name" value="S_TKc"/>
    <property type="match status" value="1"/>
</dbReference>
<dbReference type="OrthoDB" id="1081807at2759"/>
<dbReference type="KEGG" id="tva:5466959"/>
<dbReference type="InterPro" id="IPR001245">
    <property type="entry name" value="Ser-Thr/Tyr_kinase_cat_dom"/>
</dbReference>
<dbReference type="Gene3D" id="1.25.40.10">
    <property type="entry name" value="Tetratricopeptide repeat domain"/>
    <property type="match status" value="4"/>
</dbReference>
<dbReference type="Gene3D" id="1.10.510.10">
    <property type="entry name" value="Transferase(Phosphotransferase) domain 1"/>
    <property type="match status" value="1"/>
</dbReference>
<evidence type="ECO:0000256" key="3">
    <source>
        <dbReference type="ARBA" id="ARBA00038101"/>
    </source>
</evidence>
<dbReference type="InterPro" id="IPR032675">
    <property type="entry name" value="LRR_dom_sf"/>
</dbReference>
<evidence type="ECO:0000259" key="4">
    <source>
        <dbReference type="PROSITE" id="PS50011"/>
    </source>
</evidence>
<dbReference type="PROSITE" id="PS51450">
    <property type="entry name" value="LRR"/>
    <property type="match status" value="4"/>
</dbReference>
<dbReference type="EMBL" id="DS113190">
    <property type="protein sequence ID" value="EAY21409.1"/>
    <property type="molecule type" value="Genomic_DNA"/>
</dbReference>
<dbReference type="InterPro" id="IPR025875">
    <property type="entry name" value="Leu-rich_rpt_4"/>
</dbReference>
<evidence type="ECO:0000313" key="6">
    <source>
        <dbReference type="Proteomes" id="UP000001542"/>
    </source>
</evidence>
<dbReference type="SMART" id="SM00365">
    <property type="entry name" value="LRR_SD22"/>
    <property type="match status" value="3"/>
</dbReference>
<dbReference type="InterPro" id="IPR003591">
    <property type="entry name" value="Leu-rich_rpt_typical-subtyp"/>
</dbReference>
<organism evidence="5 6">
    <name type="scientific">Trichomonas vaginalis (strain ATCC PRA-98 / G3)</name>
    <dbReference type="NCBI Taxonomy" id="412133"/>
    <lineage>
        <taxon>Eukaryota</taxon>
        <taxon>Metamonada</taxon>
        <taxon>Parabasalia</taxon>
        <taxon>Trichomonadida</taxon>
        <taxon>Trichomonadidae</taxon>
        <taxon>Trichomonas</taxon>
    </lineage>
</organism>
<evidence type="ECO:0000256" key="2">
    <source>
        <dbReference type="ARBA" id="ARBA00022737"/>
    </source>
</evidence>
<dbReference type="Pfam" id="PF08238">
    <property type="entry name" value="Sel1"/>
    <property type="match status" value="16"/>
</dbReference>
<reference evidence="5" key="1">
    <citation type="submission" date="2006-10" db="EMBL/GenBank/DDBJ databases">
        <authorList>
            <person name="Amadeo P."/>
            <person name="Zhao Q."/>
            <person name="Wortman J."/>
            <person name="Fraser-Liggett C."/>
            <person name="Carlton J."/>
        </authorList>
    </citation>
    <scope>NUCLEOTIDE SEQUENCE</scope>
    <source>
        <strain evidence="5">G3</strain>
    </source>
</reference>
<evidence type="ECO:0000313" key="5">
    <source>
        <dbReference type="EMBL" id="EAY21409.1"/>
    </source>
</evidence>
<dbReference type="Proteomes" id="UP000001542">
    <property type="component" value="Unassembled WGS sequence"/>
</dbReference>
<evidence type="ECO:0000256" key="1">
    <source>
        <dbReference type="ARBA" id="ARBA00022614"/>
    </source>
</evidence>
<sequence length="1834" mass="208313">MNENDFKQTKLSRCLNNYVTCENRIWSIDGENIIQSGKIIYDLLNTKAVSAEICILTINNAFSHRIASQKSLISLLNVIKPTNTKKFTALLEELEPKVIDITYPTSFINLSEEAILVYLNLAAEANDTAKYFDILSNQICKPTSQTLISALKGGSLEIIKDLFSKKVTIPRGDIVKLLIEYHQNTILKFYFPFNEIQTQVYIGALCEFSNLEIIAFTFQNNTTNLNAESLSTLLFFTHLYKAFDLYDNLSEFYKNTINDVLNKVETVSIKSFEEFKFNLPQTITNIELYDEKSFGYVYGDYLSKFSRLKSLVLSNCELHYLKDLKSSIIEMDLSNNFITTVENCGPLSELTKLNLSFNFLTSIDFLSKAKSLRELDLSANQCLIDFSLLSKCPNLEKIKLSFNKTTNITSDQPFMNLIYLDLSRNEISSIPQPNLFPNLQKLDLSFNNITEIPNIMIEFKSLLDLNLSHNSISNFENLKPISSQLNTFKCESNNVSQFEVFTLLGYDSCIEKIAPSLSFFPNESKVHKYGSKMRGRLEVFATYQDNEGKTQFIAKKIHQMYMTTKEPTEIANILLNYYKANCTSLLQPTGVLLPNQDSRYYFTILSQVDDNYFTLDTVLNSVKPSDGKETHWNDTNRYIIAIGVAAALKSLHDMKMIHSRLTPSSILLDSMNYPFIWDHYLYSIEKDEIYSNFAQNTYQYVAPECLYSSDITEKADVYSFGIILRQLVFNDSIYDTTHKESAIYHAIQMGTTPKVECGTPFYKYLTNLCLEYDPNKRPSMKEIFEKLKDLKNELFVNVDKNQINEYIKTLESPGQKPPCNMEDVATYFSDLKMLREQADSNNPQKQLLYGKLLISKLETRLGLAYLRQAATSQDPIAMYKYGLVLSNAVAPDNDDATAFQYLKMASDKGNIEATAKYAQFLRKGRGCQKNLSQSLQLFKTAADKNCLSAQVGYAEMLHDGEGTSPNLREAFYYTKEAAKHGGADEIYNLAKCYHTGDGTSKDLRQALENYKIAADKGSLLAVGVISNVAKEGQKLSKKATDVFKKSHVSSDVQRAETLIMYAIMLVIGTDDVEKDTKAAAKLLKVAAQKGYAEAQYEYSILLKEGDGVSQSDKDSLQYLHNSAQNGFLRAQLAYGDHLLSNKEFLDAARVYKQAADNGNAEAQVNYGDLILQNKAGKIPVNDATKYFKMAAEQNHPLALYKLGVVCEGVAVEPVHFQKALGYYRQAMNLGVEKASLKVAKMLCELNENLEEAGDIIEKEMNKGNKECCYNLAHMYISGIGREIDYEKAIEILKIGLDSSQAIKCSFTLACLVYKTTQNPSPNSLKFFEMCQGEFEQTAKNIIGYAYYTGKGYGEDKMRAKQIWSISKEQGGSESMFNLAMMIMKGEIENDHENELENLLKKSAASGYFPAAFHYAEYLCKRMKDNDDDVARQYYSNAARGGHIPSMLKVAIMYDRGSKSFERSPSKALEFFKMAADTKIDEKVPQDWKFGRLDFIISESFFKTHEDYEHDLSLAMQRTGEILLGGEAGYSDYQLAREYFERARKHNDVEATFQLGQIYEHGLGVDCSTTRAKEYYEEAASKGHKFAKLYCNFPKTEREEIASLLDRYPNVNAEKAIEEILGNKEDGISTALKSLMKVSLDEEEDEDYDFMLDDLNLIADEFKNKNFPKLDNQTENLVQKKSSVFPQMSQFDFISYIQSESGSITDMKPPFMVSFETNMKLHMFPRRDGTQLGFKVAPTKLNTTYKNRKPVFKVDLKQNIDYSNPAILYNQSVSLQKEESTFDEGLKLLRLSAEQGFPSALFDLAKMYKYGDRIEKNEEIADKLFKLATERSNKE</sequence>
<accession>A2DDN3</accession>
<dbReference type="STRING" id="5722.A2DDN3"/>
<comment type="similarity">
    <text evidence="3">Belongs to the sel-1 family.</text>
</comment>
<keyword evidence="6" id="KW-1185">Reference proteome</keyword>
<keyword evidence="1" id="KW-0433">Leucine-rich repeat</keyword>
<dbReference type="Pfam" id="PF12799">
    <property type="entry name" value="LRR_4"/>
    <property type="match status" value="1"/>
</dbReference>
<feature type="domain" description="Protein kinase" evidence="4">
    <location>
        <begin position="523"/>
        <end position="795"/>
    </location>
</feature>
<dbReference type="RefSeq" id="XP_001582395.1">
    <property type="nucleotide sequence ID" value="XM_001582345.1"/>
</dbReference>
<dbReference type="InterPro" id="IPR000719">
    <property type="entry name" value="Prot_kinase_dom"/>
</dbReference>
<dbReference type="PROSITE" id="PS50011">
    <property type="entry name" value="PROTEIN_KINASE_DOM"/>
    <property type="match status" value="1"/>
</dbReference>
<dbReference type="eggNOG" id="KOG1550">
    <property type="taxonomic scope" value="Eukaryota"/>
</dbReference>
<dbReference type="InterPro" id="IPR011009">
    <property type="entry name" value="Kinase-like_dom_sf"/>
</dbReference>
<dbReference type="Pfam" id="PF07714">
    <property type="entry name" value="PK_Tyr_Ser-Thr"/>
    <property type="match status" value="1"/>
</dbReference>
<dbReference type="GO" id="GO:0004672">
    <property type="term" value="F:protein kinase activity"/>
    <property type="evidence" value="ECO:0007669"/>
    <property type="project" value="InterPro"/>
</dbReference>
<dbReference type="InterPro" id="IPR001611">
    <property type="entry name" value="Leu-rich_rpt"/>
</dbReference>
<dbReference type="SMR" id="A2DDN3"/>
<keyword evidence="2" id="KW-0677">Repeat</keyword>
<dbReference type="SMART" id="SM00369">
    <property type="entry name" value="LRR_TYP"/>
    <property type="match status" value="3"/>
</dbReference>
<protein>
    <submittedName>
        <fullName evidence="5">TKL family protein kinase</fullName>
    </submittedName>
</protein>
<dbReference type="InterPro" id="IPR006597">
    <property type="entry name" value="Sel1-like"/>
</dbReference>
<dbReference type="SMART" id="SM00671">
    <property type="entry name" value="SEL1"/>
    <property type="match status" value="16"/>
</dbReference>
<dbReference type="PANTHER" id="PTHR11102">
    <property type="entry name" value="SEL-1-LIKE PROTEIN"/>
    <property type="match status" value="1"/>
</dbReference>
<keyword evidence="5" id="KW-0418">Kinase</keyword>
<dbReference type="InterPro" id="IPR050767">
    <property type="entry name" value="Sel1_AlgK"/>
</dbReference>
<dbReference type="SUPFAM" id="SSF52047">
    <property type="entry name" value="RNI-like"/>
    <property type="match status" value="1"/>
</dbReference>
<gene>
    <name evidence="5" type="ORF">TVAG_198480</name>
</gene>
<reference evidence="5" key="2">
    <citation type="journal article" date="2007" name="Science">
        <title>Draft genome sequence of the sexually transmitted pathogen Trichomonas vaginalis.</title>
        <authorList>
            <person name="Carlton J.M."/>
            <person name="Hirt R.P."/>
            <person name="Silva J.C."/>
            <person name="Delcher A.L."/>
            <person name="Schatz M."/>
            <person name="Zhao Q."/>
            <person name="Wortman J.R."/>
            <person name="Bidwell S.L."/>
            <person name="Alsmark U.C.M."/>
            <person name="Besteiro S."/>
            <person name="Sicheritz-Ponten T."/>
            <person name="Noel C.J."/>
            <person name="Dacks J.B."/>
            <person name="Foster P.G."/>
            <person name="Simillion C."/>
            <person name="Van de Peer Y."/>
            <person name="Miranda-Saavedra D."/>
            <person name="Barton G.J."/>
            <person name="Westrop G.D."/>
            <person name="Mueller S."/>
            <person name="Dessi D."/>
            <person name="Fiori P.L."/>
            <person name="Ren Q."/>
            <person name="Paulsen I."/>
            <person name="Zhang H."/>
            <person name="Bastida-Corcuera F.D."/>
            <person name="Simoes-Barbosa A."/>
            <person name="Brown M.T."/>
            <person name="Hayes R.D."/>
            <person name="Mukherjee M."/>
            <person name="Okumura C.Y."/>
            <person name="Schneider R."/>
            <person name="Smith A.J."/>
            <person name="Vanacova S."/>
            <person name="Villalvazo M."/>
            <person name="Haas B.J."/>
            <person name="Pertea M."/>
            <person name="Feldblyum T.V."/>
            <person name="Utterback T.R."/>
            <person name="Shu C.L."/>
            <person name="Osoegawa K."/>
            <person name="de Jong P.J."/>
            <person name="Hrdy I."/>
            <person name="Horvathova L."/>
            <person name="Zubacova Z."/>
            <person name="Dolezal P."/>
            <person name="Malik S.B."/>
            <person name="Logsdon J.M. Jr."/>
            <person name="Henze K."/>
            <person name="Gupta A."/>
            <person name="Wang C.C."/>
            <person name="Dunne R.L."/>
            <person name="Upcroft J.A."/>
            <person name="Upcroft P."/>
            <person name="White O."/>
            <person name="Salzberg S.L."/>
            <person name="Tang P."/>
            <person name="Chiu C.-H."/>
            <person name="Lee Y.-S."/>
            <person name="Embley T.M."/>
            <person name="Coombs G.H."/>
            <person name="Mottram J.C."/>
            <person name="Tachezy J."/>
            <person name="Fraser-Liggett C.M."/>
            <person name="Johnson P.J."/>
        </authorList>
    </citation>
    <scope>NUCLEOTIDE SEQUENCE [LARGE SCALE GENOMIC DNA]</scope>
    <source>
        <strain evidence="5">G3</strain>
    </source>
</reference>
<dbReference type="eggNOG" id="KOG0192">
    <property type="taxonomic scope" value="Eukaryota"/>
</dbReference>
<keyword evidence="5" id="KW-0808">Transferase</keyword>
<dbReference type="Gene3D" id="3.80.10.10">
    <property type="entry name" value="Ribonuclease Inhibitor"/>
    <property type="match status" value="2"/>
</dbReference>
<name>A2DDN3_TRIV3</name>
<dbReference type="PANTHER" id="PTHR11102:SF160">
    <property type="entry name" value="ERAD-ASSOCIATED E3 UBIQUITIN-PROTEIN LIGASE COMPONENT HRD3"/>
    <property type="match status" value="1"/>
</dbReference>
<proteinExistence type="inferred from homology"/>
<dbReference type="eggNOG" id="KOG0531">
    <property type="taxonomic scope" value="Eukaryota"/>
</dbReference>
<dbReference type="VEuPathDB" id="TrichDB:TVAGG3_0998900"/>
<dbReference type="GO" id="GO:0005524">
    <property type="term" value="F:ATP binding"/>
    <property type="evidence" value="ECO:0007669"/>
    <property type="project" value="InterPro"/>
</dbReference>
<dbReference type="VEuPathDB" id="TrichDB:TVAG_198480"/>
<dbReference type="SUPFAM" id="SSF56112">
    <property type="entry name" value="Protein kinase-like (PK-like)"/>
    <property type="match status" value="1"/>
</dbReference>
<dbReference type="SUPFAM" id="SSF81901">
    <property type="entry name" value="HCP-like"/>
    <property type="match status" value="6"/>
</dbReference>